<evidence type="ECO:0000256" key="1">
    <source>
        <dbReference type="SAM" id="MobiDB-lite"/>
    </source>
</evidence>
<organism evidence="2 3">
    <name type="scientific">Cupriavidus taiwanensis</name>
    <dbReference type="NCBI Taxonomy" id="164546"/>
    <lineage>
        <taxon>Bacteria</taxon>
        <taxon>Pseudomonadati</taxon>
        <taxon>Pseudomonadota</taxon>
        <taxon>Betaproteobacteria</taxon>
        <taxon>Burkholderiales</taxon>
        <taxon>Burkholderiaceae</taxon>
        <taxon>Cupriavidus</taxon>
    </lineage>
</organism>
<dbReference type="Proteomes" id="UP000256805">
    <property type="component" value="Unassembled WGS sequence"/>
</dbReference>
<evidence type="ECO:0000313" key="2">
    <source>
        <dbReference type="EMBL" id="SPR99610.1"/>
    </source>
</evidence>
<dbReference type="EMBL" id="OVTA01000033">
    <property type="protein sequence ID" value="SPR99610.1"/>
    <property type="molecule type" value="Genomic_DNA"/>
</dbReference>
<feature type="compositionally biased region" description="Low complexity" evidence="1">
    <location>
        <begin position="404"/>
        <end position="415"/>
    </location>
</feature>
<sequence length="415" mass="45511">MLFRRRHDRIDHRGEAHVLLVLQAYHVGFARLLDRDGAGADQARRLQLLAAQADDHHLAAEVGVQRDIADGADRDACIGRVDGHATAIGVLQADHVIDVGVLRQQLFLDAAHRELHHALDALHRGGNAQDVARADRAVGIAVALEGIAIQRRQRRHARADRQVLQPGGGRHADHALVDPAATREVPERVADHDVVANHRVAFAQVGQRDLVALRDRFGQHQAAREGGACGQPAVIGHDGDVVVRVHRDVEGARCLHCHGRGHCHVFSSPEIQSGHVLRCLTTFYRLHRCCGRGLSLKRPEFGEICVAHFVYVVRQHIKRHHTTIRQKQRLLHCKMTVPRDMAYKSATGFMPDGAGQSTRRPYANTPPGSEFRSASPGRSRGQPHDRRHDSCAGSNVRKVPTGVTSAPTTSSAAST</sequence>
<proteinExistence type="predicted"/>
<evidence type="ECO:0000313" key="3">
    <source>
        <dbReference type="Proteomes" id="UP000256805"/>
    </source>
</evidence>
<dbReference type="AlphaFoldDB" id="A0A375J624"/>
<reference evidence="2 3" key="1">
    <citation type="submission" date="2018-01" db="EMBL/GenBank/DDBJ databases">
        <authorList>
            <person name="Gaut B.S."/>
            <person name="Morton B.R."/>
            <person name="Clegg M.T."/>
            <person name="Duvall M.R."/>
        </authorList>
    </citation>
    <scope>NUCLEOTIDE SEQUENCE [LARGE SCALE GENOMIC DNA]</scope>
    <source>
        <strain evidence="2">Cupriavidus taiwanensis cmp 52</strain>
    </source>
</reference>
<gene>
    <name evidence="2" type="ORF">CBM2634_B100003</name>
</gene>
<feature type="region of interest" description="Disordered" evidence="1">
    <location>
        <begin position="346"/>
        <end position="415"/>
    </location>
</feature>
<protein>
    <submittedName>
        <fullName evidence="2">Uncharacterized protein</fullName>
    </submittedName>
</protein>
<name>A0A375J624_9BURK</name>
<accession>A0A375J624</accession>